<feature type="domain" description="S-adenosylmethionine synthetase C-terminal" evidence="15">
    <location>
        <begin position="245"/>
        <end position="384"/>
    </location>
</feature>
<feature type="domain" description="S-adenosylmethionine synthetase central" evidence="14">
    <location>
        <begin position="113"/>
        <end position="243"/>
    </location>
</feature>
<comment type="caution">
    <text evidence="16">The sequence shown here is derived from an EMBL/GenBank/DDBJ whole genome shotgun (WGS) entry which is preliminary data.</text>
</comment>
<dbReference type="PROSITE" id="PS00376">
    <property type="entry name" value="ADOMET_SYNTHASE_1"/>
    <property type="match status" value="1"/>
</dbReference>
<dbReference type="SUPFAM" id="SSF55973">
    <property type="entry name" value="S-adenosylmethionine synthetase"/>
    <property type="match status" value="3"/>
</dbReference>
<feature type="binding site" description="in other chain" evidence="10">
    <location>
        <begin position="257"/>
        <end position="258"/>
    </location>
    <ligand>
        <name>ATP</name>
        <dbReference type="ChEBI" id="CHEBI:30616"/>
        <note>ligand shared between two neighboring subunits</note>
    </ligand>
</feature>
<dbReference type="InterPro" id="IPR022630">
    <property type="entry name" value="S-AdoMet_synt_C"/>
</dbReference>
<dbReference type="GO" id="GO:0005524">
    <property type="term" value="F:ATP binding"/>
    <property type="evidence" value="ECO:0007669"/>
    <property type="project" value="UniProtKB-UniRule"/>
</dbReference>
<evidence type="ECO:0000256" key="8">
    <source>
        <dbReference type="ARBA" id="ARBA00022842"/>
    </source>
</evidence>
<sequence length="420" mass="45889">MPYLFTSESVSEGHPDKVADQISDAILDDFLRQDPQAKVACETLVTTGLVVVAGEVKSTAYVDVQGITRAVIRRIGYTKAEYKFEAESCGILSALHEQSADINQGVERQNPEEQGAGDQGMMFGYATRETDNYMPLALDLSHRLLRELSAIRKEGQVMTYLRPDAKAQVTIRYSDDNVPEAIDTIVVSTQHDEFDDSEQVMLEKISDDIKSVLIPRVKAHLSDKVQQLFNDEITYHINPTGKFVIGGPHGDSGLTGRKIIVDTYGGKGAHGGGAFSGKDSSKVDRSAAYATRHIAKNLVAAGVADQVLVQVAYAIGVAKPVGLYVTTYGTTKAKDAAGNMLTDGQISEKVQAMFDMRPYAIVQRLGLRNPIFSETAAYGHMGHQPGKKEVTLANGEVKTFETFTWEKLDYVDQIKEAFAL</sequence>
<dbReference type="RefSeq" id="WP_086592652.1">
    <property type="nucleotide sequence ID" value="NZ_MTSE01000002.1"/>
</dbReference>
<name>A0A243WH12_9BACT</name>
<dbReference type="InterPro" id="IPR002133">
    <property type="entry name" value="S-AdoMet_synthetase"/>
</dbReference>
<dbReference type="InterPro" id="IPR022636">
    <property type="entry name" value="S-AdoMet_synthetase_sfam"/>
</dbReference>
<feature type="binding site" description="in other chain" evidence="10">
    <location>
        <position position="14"/>
    </location>
    <ligand>
        <name>ATP</name>
        <dbReference type="ChEBI" id="CHEBI:30616"/>
        <note>ligand shared between two neighboring subunits</note>
    </ligand>
</feature>
<accession>A0A243WH12</accession>
<evidence type="ECO:0000259" key="14">
    <source>
        <dbReference type="Pfam" id="PF02772"/>
    </source>
</evidence>
<dbReference type="FunFam" id="3.30.300.10:FF:000003">
    <property type="entry name" value="S-adenosylmethionine synthase"/>
    <property type="match status" value="1"/>
</dbReference>
<keyword evidence="3 10" id="KW-0554">One-carbon metabolism</keyword>
<comment type="subcellular location">
    <subcellularLocation>
        <location evidence="10 11">Cytoplasm</location>
    </subcellularLocation>
</comment>
<comment type="pathway">
    <text evidence="1 10">Amino-acid biosynthesis; S-adenosyl-L-methionine biosynthesis; S-adenosyl-L-methionine from L-methionine: step 1/1.</text>
</comment>
<dbReference type="UniPathway" id="UPA00315">
    <property type="reaction ID" value="UER00080"/>
</dbReference>
<comment type="similarity">
    <text evidence="2 10 12">Belongs to the AdoMet synthase family.</text>
</comment>
<evidence type="ECO:0000256" key="10">
    <source>
        <dbReference type="HAMAP-Rule" id="MF_00086"/>
    </source>
</evidence>
<evidence type="ECO:0000313" key="17">
    <source>
        <dbReference type="Proteomes" id="UP000194873"/>
    </source>
</evidence>
<evidence type="ECO:0000259" key="13">
    <source>
        <dbReference type="Pfam" id="PF00438"/>
    </source>
</evidence>
<comment type="cofactor">
    <cofactor evidence="10">
        <name>K(+)</name>
        <dbReference type="ChEBI" id="CHEBI:29103"/>
    </cofactor>
    <text evidence="10">Binds 1 potassium ion per subunit.</text>
</comment>
<dbReference type="NCBIfam" id="TIGR01034">
    <property type="entry name" value="metK"/>
    <property type="match status" value="1"/>
</dbReference>
<evidence type="ECO:0000256" key="11">
    <source>
        <dbReference type="RuleBase" id="RU000542"/>
    </source>
</evidence>
<feature type="region of interest" description="Flexible loop" evidence="10">
    <location>
        <begin position="98"/>
        <end position="108"/>
    </location>
</feature>
<dbReference type="GO" id="GO:0000287">
    <property type="term" value="F:magnesium ion binding"/>
    <property type="evidence" value="ECO:0007669"/>
    <property type="project" value="UniProtKB-UniRule"/>
</dbReference>
<dbReference type="InterPro" id="IPR022629">
    <property type="entry name" value="S-AdoMet_synt_central"/>
</dbReference>
<dbReference type="AlphaFoldDB" id="A0A243WH12"/>
<feature type="domain" description="S-adenosylmethionine synthetase N-terminal" evidence="13">
    <location>
        <begin position="3"/>
        <end position="100"/>
    </location>
</feature>
<evidence type="ECO:0000256" key="1">
    <source>
        <dbReference type="ARBA" id="ARBA00005224"/>
    </source>
</evidence>
<comment type="subunit">
    <text evidence="10">Homotetramer; dimer of dimers.</text>
</comment>
<dbReference type="InterPro" id="IPR022628">
    <property type="entry name" value="S-AdoMet_synt_N"/>
</dbReference>
<evidence type="ECO:0000259" key="15">
    <source>
        <dbReference type="Pfam" id="PF02773"/>
    </source>
</evidence>
<dbReference type="PROSITE" id="PS00377">
    <property type="entry name" value="ADOMET_SYNTHASE_2"/>
    <property type="match status" value="1"/>
</dbReference>
<evidence type="ECO:0000256" key="2">
    <source>
        <dbReference type="ARBA" id="ARBA00009685"/>
    </source>
</evidence>
<organism evidence="16 17">
    <name type="scientific">Hymenobacter crusticola</name>
    <dbReference type="NCBI Taxonomy" id="1770526"/>
    <lineage>
        <taxon>Bacteria</taxon>
        <taxon>Pseudomonadati</taxon>
        <taxon>Bacteroidota</taxon>
        <taxon>Cytophagia</taxon>
        <taxon>Cytophagales</taxon>
        <taxon>Hymenobacteraceae</taxon>
        <taxon>Hymenobacter</taxon>
    </lineage>
</organism>
<keyword evidence="10" id="KW-0963">Cytoplasm</keyword>
<evidence type="ECO:0000313" key="16">
    <source>
        <dbReference type="EMBL" id="OUJ75107.1"/>
    </source>
</evidence>
<feature type="binding site" evidence="10">
    <location>
        <position position="42"/>
    </location>
    <ligand>
        <name>K(+)</name>
        <dbReference type="ChEBI" id="CHEBI:29103"/>
    </ligand>
</feature>
<feature type="binding site" evidence="10">
    <location>
        <position position="274"/>
    </location>
    <ligand>
        <name>ATP</name>
        <dbReference type="ChEBI" id="CHEBI:30616"/>
        <note>ligand shared between two neighboring subunits</note>
    </ligand>
</feature>
<evidence type="ECO:0000256" key="5">
    <source>
        <dbReference type="ARBA" id="ARBA00022723"/>
    </source>
</evidence>
<evidence type="ECO:0000256" key="12">
    <source>
        <dbReference type="RuleBase" id="RU004462"/>
    </source>
</evidence>
<dbReference type="GO" id="GO:0004478">
    <property type="term" value="F:methionine adenosyltransferase activity"/>
    <property type="evidence" value="ECO:0007669"/>
    <property type="project" value="UniProtKB-UniRule"/>
</dbReference>
<keyword evidence="9 10" id="KW-0630">Potassium</keyword>
<dbReference type="Gene3D" id="3.30.300.10">
    <property type="match status" value="3"/>
</dbReference>
<keyword evidence="6 10" id="KW-0547">Nucleotide-binding</keyword>
<keyword evidence="17" id="KW-1185">Reference proteome</keyword>
<keyword evidence="7 10" id="KW-0067">ATP-binding</keyword>
<feature type="binding site" description="in other chain" evidence="10">
    <location>
        <position position="282"/>
    </location>
    <ligand>
        <name>L-methionine</name>
        <dbReference type="ChEBI" id="CHEBI:57844"/>
        <note>ligand shared between two neighboring subunits</note>
    </ligand>
</feature>
<dbReference type="Pfam" id="PF00438">
    <property type="entry name" value="S-AdoMet_synt_N"/>
    <property type="match status" value="1"/>
</dbReference>
<dbReference type="PIRSF" id="PIRSF000497">
    <property type="entry name" value="MAT"/>
    <property type="match status" value="1"/>
</dbReference>
<comment type="cofactor">
    <cofactor evidence="10">
        <name>Mg(2+)</name>
        <dbReference type="ChEBI" id="CHEBI:18420"/>
    </cofactor>
    <text evidence="10">Binds 2 divalent ions per subunit.</text>
</comment>
<feature type="binding site" description="in other chain" evidence="10">
    <location>
        <begin position="242"/>
        <end position="243"/>
    </location>
    <ligand>
        <name>ATP</name>
        <dbReference type="ChEBI" id="CHEBI:30616"/>
        <note>ligand shared between two neighboring subunits</note>
    </ligand>
</feature>
<feature type="binding site" description="in other chain" evidence="10">
    <location>
        <begin position="164"/>
        <end position="166"/>
    </location>
    <ligand>
        <name>ATP</name>
        <dbReference type="ChEBI" id="CHEBI:30616"/>
        <note>ligand shared between two neighboring subunits</note>
    </ligand>
</feature>
<dbReference type="GO" id="GO:0006730">
    <property type="term" value="P:one-carbon metabolic process"/>
    <property type="evidence" value="ECO:0007669"/>
    <property type="project" value="UniProtKB-KW"/>
</dbReference>
<comment type="function">
    <text evidence="10">Catalyzes the formation of S-adenosylmethionine (AdoMet) from methionine and ATP. The overall synthetic reaction is composed of two sequential steps, AdoMet formation and the subsequent tripolyphosphate hydrolysis which occurs prior to release of AdoMet from the enzyme.</text>
</comment>
<evidence type="ECO:0000256" key="6">
    <source>
        <dbReference type="ARBA" id="ARBA00022741"/>
    </source>
</evidence>
<dbReference type="EMBL" id="MTSE01000002">
    <property type="protein sequence ID" value="OUJ75107.1"/>
    <property type="molecule type" value="Genomic_DNA"/>
</dbReference>
<protein>
    <recommendedName>
        <fullName evidence="10">S-adenosylmethionine synthase</fullName>
        <shortName evidence="10">AdoMet synthase</shortName>
        <ecNumber evidence="10">2.5.1.6</ecNumber>
    </recommendedName>
    <alternativeName>
        <fullName evidence="10">MAT</fullName>
    </alternativeName>
    <alternativeName>
        <fullName evidence="10">Methionine adenosyltransferase</fullName>
    </alternativeName>
</protein>
<evidence type="ECO:0000256" key="7">
    <source>
        <dbReference type="ARBA" id="ARBA00022840"/>
    </source>
</evidence>
<evidence type="ECO:0000256" key="4">
    <source>
        <dbReference type="ARBA" id="ARBA00022679"/>
    </source>
</evidence>
<dbReference type="GO" id="GO:0006556">
    <property type="term" value="P:S-adenosylmethionine biosynthetic process"/>
    <property type="evidence" value="ECO:0007669"/>
    <property type="project" value="UniProtKB-UniRule"/>
</dbReference>
<feature type="binding site" description="in other chain" evidence="10">
    <location>
        <position position="98"/>
    </location>
    <ligand>
        <name>L-methionine</name>
        <dbReference type="ChEBI" id="CHEBI:57844"/>
        <note>ligand shared between two neighboring subunits</note>
    </ligand>
</feature>
<dbReference type="EC" id="2.5.1.6" evidence="10"/>
<dbReference type="Pfam" id="PF02772">
    <property type="entry name" value="S-AdoMet_synt_M"/>
    <property type="match status" value="1"/>
</dbReference>
<keyword evidence="4 10" id="KW-0808">Transferase</keyword>
<dbReference type="CDD" id="cd18079">
    <property type="entry name" value="S-AdoMet_synt"/>
    <property type="match status" value="1"/>
</dbReference>
<evidence type="ECO:0000256" key="3">
    <source>
        <dbReference type="ARBA" id="ARBA00022563"/>
    </source>
</evidence>
<feature type="binding site" evidence="10">
    <location>
        <position position="278"/>
    </location>
    <ligand>
        <name>ATP</name>
        <dbReference type="ChEBI" id="CHEBI:30616"/>
        <note>ligand shared between two neighboring subunits</note>
    </ligand>
</feature>
<proteinExistence type="inferred from homology"/>
<dbReference type="HAMAP" id="MF_00086">
    <property type="entry name" value="S_AdoMet_synth1"/>
    <property type="match status" value="1"/>
</dbReference>
<keyword evidence="5 10" id="KW-0479">Metal-binding</keyword>
<feature type="binding site" evidence="10">
    <location>
        <position position="251"/>
    </location>
    <ligand>
        <name>L-methionine</name>
        <dbReference type="ChEBI" id="CHEBI:57844"/>
        <note>ligand shared between two neighboring subunits</note>
    </ligand>
</feature>
<feature type="binding site" description="in other chain" evidence="10">
    <location>
        <position position="55"/>
    </location>
    <ligand>
        <name>L-methionine</name>
        <dbReference type="ChEBI" id="CHEBI:57844"/>
        <note>ligand shared between two neighboring subunits</note>
    </ligand>
</feature>
<gene>
    <name evidence="10" type="primary">metK</name>
    <name evidence="16" type="ORF">BXP70_03520</name>
</gene>
<dbReference type="PANTHER" id="PTHR11964">
    <property type="entry name" value="S-ADENOSYLMETHIONINE SYNTHETASE"/>
    <property type="match status" value="1"/>
</dbReference>
<feature type="binding site" evidence="10">
    <location>
        <position position="251"/>
    </location>
    <ligand>
        <name>ATP</name>
        <dbReference type="ChEBI" id="CHEBI:30616"/>
        <note>ligand shared between two neighboring subunits</note>
    </ligand>
</feature>
<dbReference type="OrthoDB" id="9801686at2"/>
<dbReference type="GO" id="GO:0005737">
    <property type="term" value="C:cytoplasm"/>
    <property type="evidence" value="ECO:0007669"/>
    <property type="project" value="UniProtKB-SubCell"/>
</dbReference>
<dbReference type="Proteomes" id="UP000194873">
    <property type="component" value="Unassembled WGS sequence"/>
</dbReference>
<dbReference type="Pfam" id="PF02773">
    <property type="entry name" value="S-AdoMet_synt_C"/>
    <property type="match status" value="1"/>
</dbReference>
<feature type="binding site" evidence="10">
    <location>
        <position position="16"/>
    </location>
    <ligand>
        <name>Mg(2+)</name>
        <dbReference type="ChEBI" id="CHEBI:18420"/>
    </ligand>
</feature>
<dbReference type="InterPro" id="IPR022631">
    <property type="entry name" value="ADOMET_SYNTHASE_CS"/>
</dbReference>
<evidence type="ECO:0000256" key="9">
    <source>
        <dbReference type="ARBA" id="ARBA00022958"/>
    </source>
</evidence>
<keyword evidence="8 10" id="KW-0460">Magnesium</keyword>
<comment type="catalytic activity">
    <reaction evidence="10">
        <text>L-methionine + ATP + H2O = S-adenosyl-L-methionine + phosphate + diphosphate</text>
        <dbReference type="Rhea" id="RHEA:21080"/>
        <dbReference type="ChEBI" id="CHEBI:15377"/>
        <dbReference type="ChEBI" id="CHEBI:30616"/>
        <dbReference type="ChEBI" id="CHEBI:33019"/>
        <dbReference type="ChEBI" id="CHEBI:43474"/>
        <dbReference type="ChEBI" id="CHEBI:57844"/>
        <dbReference type="ChEBI" id="CHEBI:59789"/>
        <dbReference type="EC" id="2.5.1.6"/>
    </reaction>
</comment>
<reference evidence="16 17" key="1">
    <citation type="submission" date="2017-01" db="EMBL/GenBank/DDBJ databases">
        <title>A new Hymenobacter.</title>
        <authorList>
            <person name="Liang Y."/>
            <person name="Feng F."/>
        </authorList>
    </citation>
    <scope>NUCLEOTIDE SEQUENCE [LARGE SCALE GENOMIC DNA]</scope>
    <source>
        <strain evidence="16">MIMBbqt21</strain>
    </source>
</reference>